<organism evidence="1 2">
    <name type="scientific">Cryobacterium arcticum</name>
    <dbReference type="NCBI Taxonomy" id="670052"/>
    <lineage>
        <taxon>Bacteria</taxon>
        <taxon>Bacillati</taxon>
        <taxon>Actinomycetota</taxon>
        <taxon>Actinomycetes</taxon>
        <taxon>Micrococcales</taxon>
        <taxon>Microbacteriaceae</taxon>
        <taxon>Cryobacterium</taxon>
    </lineage>
</organism>
<dbReference type="RefSeq" id="WP_066598415.1">
    <property type="nucleotide sequence ID" value="NZ_CP016282.1"/>
</dbReference>
<dbReference type="EMBL" id="CP016282">
    <property type="protein sequence ID" value="ANP74492.1"/>
    <property type="molecule type" value="Genomic_DNA"/>
</dbReference>
<accession>A0A1B1BPB7</accession>
<dbReference type="STRING" id="670052.PA27867_3570"/>
<keyword evidence="2" id="KW-1185">Reference proteome</keyword>
<dbReference type="AlphaFoldDB" id="A0A1B1BPB7"/>
<proteinExistence type="predicted"/>
<evidence type="ECO:0000313" key="1">
    <source>
        <dbReference type="EMBL" id="ANP74492.1"/>
    </source>
</evidence>
<dbReference type="KEGG" id="cart:PA27867_3570"/>
<reference evidence="1 2" key="1">
    <citation type="submission" date="2016-06" db="EMBL/GenBank/DDBJ databases">
        <title>Genome sequencing of Cryobacterium arcticum PAMC 27867.</title>
        <authorList>
            <person name="Lee J."/>
            <person name="Kim O.-S."/>
        </authorList>
    </citation>
    <scope>NUCLEOTIDE SEQUENCE [LARGE SCALE GENOMIC DNA]</scope>
    <source>
        <strain evidence="1 2">PAMC 27867</strain>
    </source>
</reference>
<sequence length="61" mass="6591">MKHPDPATPRERAQALGVGIIYRKLTDAASIWLADFDTIVVHDGLTPDDEEAAIAAALEYA</sequence>
<protein>
    <submittedName>
        <fullName evidence="1">Uncharacterized protein</fullName>
    </submittedName>
</protein>
<name>A0A1B1BPB7_9MICO</name>
<gene>
    <name evidence="1" type="ORF">PA27867_3570</name>
</gene>
<dbReference type="OrthoDB" id="9793864at2"/>
<evidence type="ECO:0000313" key="2">
    <source>
        <dbReference type="Proteomes" id="UP000092582"/>
    </source>
</evidence>
<dbReference type="Proteomes" id="UP000092582">
    <property type="component" value="Chromosome 1"/>
</dbReference>